<dbReference type="PANTHER" id="PTHR13808:SF39">
    <property type="entry name" value="HISTONE ACETYLTRANSFERASE HAC-LIKE 3-RELATED"/>
    <property type="match status" value="1"/>
</dbReference>
<gene>
    <name evidence="13" type="ORF">A4U43_C01F4070</name>
</gene>
<dbReference type="AlphaFoldDB" id="A0A5P1FNB0"/>
<dbReference type="Proteomes" id="UP000243459">
    <property type="component" value="Chromosome 1"/>
</dbReference>
<dbReference type="Gramene" id="ONK79213">
    <property type="protein sequence ID" value="ONK79213"/>
    <property type="gene ID" value="A4U43_C01F4070"/>
</dbReference>
<keyword evidence="3" id="KW-0808">Transferase</keyword>
<name>A0A5P1FNB0_ASPOF</name>
<dbReference type="InterPro" id="IPR019787">
    <property type="entry name" value="Znf_PHD-finger"/>
</dbReference>
<evidence type="ECO:0000256" key="8">
    <source>
        <dbReference type="ARBA" id="ARBA00023163"/>
    </source>
</evidence>
<dbReference type="PROSITE" id="PS50016">
    <property type="entry name" value="ZF_PHD_2"/>
    <property type="match status" value="1"/>
</dbReference>
<dbReference type="GO" id="GO:0000123">
    <property type="term" value="C:histone acetyltransferase complex"/>
    <property type="evidence" value="ECO:0007669"/>
    <property type="project" value="TreeGrafter"/>
</dbReference>
<evidence type="ECO:0000256" key="9">
    <source>
        <dbReference type="ARBA" id="ARBA00023242"/>
    </source>
</evidence>
<keyword evidence="14" id="KW-1185">Reference proteome</keyword>
<protein>
    <recommendedName>
        <fullName evidence="2">histone acetyltransferase</fullName>
        <ecNumber evidence="2">2.3.1.48</ecNumber>
    </recommendedName>
</protein>
<evidence type="ECO:0000313" key="14">
    <source>
        <dbReference type="Proteomes" id="UP000243459"/>
    </source>
</evidence>
<dbReference type="GO" id="GO:0008270">
    <property type="term" value="F:zinc ion binding"/>
    <property type="evidence" value="ECO:0007669"/>
    <property type="project" value="UniProtKB-KW"/>
</dbReference>
<keyword evidence="8" id="KW-0804">Transcription</keyword>
<evidence type="ECO:0000259" key="11">
    <source>
        <dbReference type="PROSITE" id="PS50016"/>
    </source>
</evidence>
<dbReference type="PANTHER" id="PTHR13808">
    <property type="entry name" value="CBP/P300-RELATED"/>
    <property type="match status" value="1"/>
</dbReference>
<feature type="domain" description="CBP/p300-type HAT" evidence="12">
    <location>
        <begin position="759"/>
        <end position="1118"/>
    </location>
</feature>
<dbReference type="GO" id="GO:0045944">
    <property type="term" value="P:positive regulation of transcription by RNA polymerase II"/>
    <property type="evidence" value="ECO:0007669"/>
    <property type="project" value="TreeGrafter"/>
</dbReference>
<comment type="subcellular location">
    <subcellularLocation>
        <location evidence="1">Nucleus</location>
    </subcellularLocation>
</comment>
<reference evidence="14" key="1">
    <citation type="journal article" date="2017" name="Nat. Commun.">
        <title>The asparagus genome sheds light on the origin and evolution of a young Y chromosome.</title>
        <authorList>
            <person name="Harkess A."/>
            <person name="Zhou J."/>
            <person name="Xu C."/>
            <person name="Bowers J.E."/>
            <person name="Van der Hulst R."/>
            <person name="Ayyampalayam S."/>
            <person name="Mercati F."/>
            <person name="Riccardi P."/>
            <person name="McKain M.R."/>
            <person name="Kakrana A."/>
            <person name="Tang H."/>
            <person name="Ray J."/>
            <person name="Groenendijk J."/>
            <person name="Arikit S."/>
            <person name="Mathioni S.M."/>
            <person name="Nakano M."/>
            <person name="Shan H."/>
            <person name="Telgmann-Rauber A."/>
            <person name="Kanno A."/>
            <person name="Yue Z."/>
            <person name="Chen H."/>
            <person name="Li W."/>
            <person name="Chen Y."/>
            <person name="Xu X."/>
            <person name="Zhang Y."/>
            <person name="Luo S."/>
            <person name="Chen H."/>
            <person name="Gao J."/>
            <person name="Mao Z."/>
            <person name="Pires J.C."/>
            <person name="Luo M."/>
            <person name="Kudrna D."/>
            <person name="Wing R.A."/>
            <person name="Meyers B.C."/>
            <person name="Yi K."/>
            <person name="Kong H."/>
            <person name="Lavrijsen P."/>
            <person name="Sunseri F."/>
            <person name="Falavigna A."/>
            <person name="Ye Y."/>
            <person name="Leebens-Mack J.H."/>
            <person name="Chen G."/>
        </authorList>
    </citation>
    <scope>NUCLEOTIDE SEQUENCE [LARGE SCALE GENOMIC DNA]</scope>
    <source>
        <strain evidence="14">cv. DH0086</strain>
    </source>
</reference>
<evidence type="ECO:0000259" key="12">
    <source>
        <dbReference type="PROSITE" id="PS51727"/>
    </source>
</evidence>
<dbReference type="InterPro" id="IPR031162">
    <property type="entry name" value="CBP_P300_HAT"/>
</dbReference>
<keyword evidence="5 10" id="KW-0863">Zinc-finger</keyword>
<dbReference type="InterPro" id="IPR013083">
    <property type="entry name" value="Znf_RING/FYVE/PHD"/>
</dbReference>
<evidence type="ECO:0000256" key="5">
    <source>
        <dbReference type="ARBA" id="ARBA00022771"/>
    </source>
</evidence>
<dbReference type="OrthoDB" id="899at2759"/>
<sequence length="1133" mass="129759">MNFNQNPCVTNYFHSYASRRVANNPFLCSINNQAQAVHQEIHGRIPRNITIDGLQKVRKFLEQWIHANLQCQLQGCMYQCSARIARILQHIAECNKNDCRCVTVKKWMGHFASCCGNCFVCGPVYEAVFKPNYCKRKSPVLFDTETDVMHPTKFPRAEDGGELVDVVRRYVHQFQDTNEQSTVHNDQRRGNLYSGAEVPLDPQMSRFAPFSSQLTPEQVTEMNWMQTQGINQMEVYRVDAVDGSNPFYNSHDTNNYSQQDQVRSRPLNPATNVIVLDEDDQHNPFVVENFNVQYAQNFEKNFNHEPNGSNFLKSATPGSVLNTSVFDQSAQKETNAAVYADFSIDRIPFPSENAVELSNPSHENHDTHDYYPAIAPADEDEQTNEYLLEETRKENREAAQFEALVEEINSTVQCEQEVEKNLFSTMNLSPDAHVQKDTEVNQELVGSIDENLGKVYSMVNIVPSDEGMNENSFEEMSSIQFDQQVQSEEISNEDREAVQLETLFVEEDTIAQSEKVEKNLVSAITLPSDDHVQNGSDNQELAGSMIEDINPSDAAMKENFFEEKTSVQFDQKAEAEFDTKDDFKVSNILIPSSDPLNCASLIYYMTPGQIREHISALKPCSNQGETTIKDENNCSLCESGEIPFKIQPTFCKRCDARITPNTLCYRERNINSIYDGTYAYLYYCRKCKNKENLSGGDPTRIGHNEPWVSCNSCGRWLHQICTLFNEKKDESGQADHTCPECYLRAIQGVNHTKLGHNEILEAKNLPRTKLSDHIEQWLSRKLEEDRQKRAAKLGKNINEVPAAEDLVVREVSSVNEKAQVPDILHKMISKDNDYPKEFPYKSKALMLFQKIGGTDVCIFAAYTQEYGFECPEPNRGRVYLSYIDSVNHFRPRTQAANDEPLRTFVYQQILIAYLDYCKKRGFKNVHLWACPSPKHSDYIFNCHPKEQKMLTDKNLIKWYHNLVTKAKAENVVVDSTSFYHKYFLRAGNEELSNIVKKLPYFVGDHWPTKFVDFTKKGKSKKLNSISREVEALILEAKDNLIIINLQHETTGNFNMEDLHITNQDKVGMDEDENISSKVLNTALGFLTFCRENCFQFDTLRCAKYSTMMMLYYLDIEAKESAEVVDRIPNEGIS</sequence>
<dbReference type="Gene3D" id="3.30.40.10">
    <property type="entry name" value="Zinc/RING finger domain, C3HC4 (zinc finger)"/>
    <property type="match status" value="1"/>
</dbReference>
<dbReference type="SMART" id="SM01250">
    <property type="entry name" value="KAT11"/>
    <property type="match status" value="1"/>
</dbReference>
<dbReference type="SUPFAM" id="SSF57903">
    <property type="entry name" value="FYVE/PHD zinc finger"/>
    <property type="match status" value="1"/>
</dbReference>
<evidence type="ECO:0000313" key="13">
    <source>
        <dbReference type="EMBL" id="ONK79213.1"/>
    </source>
</evidence>
<evidence type="ECO:0000256" key="6">
    <source>
        <dbReference type="ARBA" id="ARBA00022833"/>
    </source>
</evidence>
<dbReference type="InterPro" id="IPR013178">
    <property type="entry name" value="Histone_AcTrfase_Rtt109/CBP"/>
</dbReference>
<dbReference type="EC" id="2.3.1.48" evidence="2"/>
<proteinExistence type="predicted"/>
<dbReference type="GO" id="GO:0005634">
    <property type="term" value="C:nucleus"/>
    <property type="evidence" value="ECO:0007669"/>
    <property type="project" value="UniProtKB-SubCell"/>
</dbReference>
<dbReference type="GO" id="GO:0005667">
    <property type="term" value="C:transcription regulator complex"/>
    <property type="evidence" value="ECO:0007669"/>
    <property type="project" value="TreeGrafter"/>
</dbReference>
<keyword evidence="6" id="KW-0862">Zinc</keyword>
<keyword evidence="7" id="KW-0805">Transcription regulation</keyword>
<keyword evidence="4" id="KW-0479">Metal-binding</keyword>
<dbReference type="GO" id="GO:0031490">
    <property type="term" value="F:chromatin DNA binding"/>
    <property type="evidence" value="ECO:0007669"/>
    <property type="project" value="TreeGrafter"/>
</dbReference>
<dbReference type="GO" id="GO:0004402">
    <property type="term" value="F:histone acetyltransferase activity"/>
    <property type="evidence" value="ECO:0007669"/>
    <property type="project" value="InterPro"/>
</dbReference>
<evidence type="ECO:0000256" key="4">
    <source>
        <dbReference type="ARBA" id="ARBA00022723"/>
    </source>
</evidence>
<evidence type="ECO:0000256" key="1">
    <source>
        <dbReference type="ARBA" id="ARBA00004123"/>
    </source>
</evidence>
<accession>A0A5P1FNB0</accession>
<organism evidence="13 14">
    <name type="scientific">Asparagus officinalis</name>
    <name type="common">Garden asparagus</name>
    <dbReference type="NCBI Taxonomy" id="4686"/>
    <lineage>
        <taxon>Eukaryota</taxon>
        <taxon>Viridiplantae</taxon>
        <taxon>Streptophyta</taxon>
        <taxon>Embryophyta</taxon>
        <taxon>Tracheophyta</taxon>
        <taxon>Spermatophyta</taxon>
        <taxon>Magnoliopsida</taxon>
        <taxon>Liliopsida</taxon>
        <taxon>Asparagales</taxon>
        <taxon>Asparagaceae</taxon>
        <taxon>Asparagoideae</taxon>
        <taxon>Asparagus</taxon>
    </lineage>
</organism>
<dbReference type="Pfam" id="PF08214">
    <property type="entry name" value="HAT_KAT11"/>
    <property type="match status" value="1"/>
</dbReference>
<keyword evidence="9" id="KW-0539">Nucleus</keyword>
<evidence type="ECO:0000256" key="3">
    <source>
        <dbReference type="ARBA" id="ARBA00022679"/>
    </source>
</evidence>
<evidence type="ECO:0000256" key="2">
    <source>
        <dbReference type="ARBA" id="ARBA00013184"/>
    </source>
</evidence>
<feature type="domain" description="PHD-type" evidence="11">
    <location>
        <begin position="681"/>
        <end position="744"/>
    </location>
</feature>
<dbReference type="EMBL" id="CM007381">
    <property type="protein sequence ID" value="ONK79213.1"/>
    <property type="molecule type" value="Genomic_DNA"/>
</dbReference>
<dbReference type="PROSITE" id="PS51727">
    <property type="entry name" value="CBP_P300_HAT"/>
    <property type="match status" value="1"/>
</dbReference>
<evidence type="ECO:0000256" key="7">
    <source>
        <dbReference type="ARBA" id="ARBA00023015"/>
    </source>
</evidence>
<evidence type="ECO:0000256" key="10">
    <source>
        <dbReference type="PROSITE-ProRule" id="PRU00146"/>
    </source>
</evidence>
<dbReference type="GO" id="GO:0003713">
    <property type="term" value="F:transcription coactivator activity"/>
    <property type="evidence" value="ECO:0007669"/>
    <property type="project" value="TreeGrafter"/>
</dbReference>
<dbReference type="InterPro" id="IPR011011">
    <property type="entry name" value="Znf_FYVE_PHD"/>
</dbReference>